<feature type="compositionally biased region" description="Polar residues" evidence="1">
    <location>
        <begin position="76"/>
        <end position="91"/>
    </location>
</feature>
<name>A0A427YE62_9TREE</name>
<feature type="compositionally biased region" description="Polar residues" evidence="1">
    <location>
        <begin position="48"/>
        <end position="59"/>
    </location>
</feature>
<evidence type="ECO:0000313" key="3">
    <source>
        <dbReference type="Proteomes" id="UP000279259"/>
    </source>
</evidence>
<organism evidence="2 3">
    <name type="scientific">Saitozyma podzolica</name>
    <dbReference type="NCBI Taxonomy" id="1890683"/>
    <lineage>
        <taxon>Eukaryota</taxon>
        <taxon>Fungi</taxon>
        <taxon>Dikarya</taxon>
        <taxon>Basidiomycota</taxon>
        <taxon>Agaricomycotina</taxon>
        <taxon>Tremellomycetes</taxon>
        <taxon>Tremellales</taxon>
        <taxon>Trimorphomycetaceae</taxon>
        <taxon>Saitozyma</taxon>
    </lineage>
</organism>
<feature type="region of interest" description="Disordered" evidence="1">
    <location>
        <begin position="1"/>
        <end position="36"/>
    </location>
</feature>
<dbReference type="EMBL" id="RSCD01000013">
    <property type="protein sequence ID" value="RSH89451.1"/>
    <property type="molecule type" value="Genomic_DNA"/>
</dbReference>
<dbReference type="Proteomes" id="UP000279259">
    <property type="component" value="Unassembled WGS sequence"/>
</dbReference>
<dbReference type="OrthoDB" id="10617149at2759"/>
<proteinExistence type="predicted"/>
<feature type="region of interest" description="Disordered" evidence="1">
    <location>
        <begin position="48"/>
        <end position="94"/>
    </location>
</feature>
<reference evidence="2 3" key="1">
    <citation type="submission" date="2018-11" db="EMBL/GenBank/DDBJ databases">
        <title>Genome sequence of Saitozyma podzolica DSM 27192.</title>
        <authorList>
            <person name="Aliyu H."/>
            <person name="Gorte O."/>
            <person name="Ochsenreither K."/>
        </authorList>
    </citation>
    <scope>NUCLEOTIDE SEQUENCE [LARGE SCALE GENOMIC DNA]</scope>
    <source>
        <strain evidence="2 3">DSM 27192</strain>
    </source>
</reference>
<sequence>MSSVPSRSSSADYTSVATSLASPTEDAEPSATYDPFHSASADYTSVASSLASLTESAQPSAPYDPSRSASADHKTVASSMASLTEPQSSGSIPYAPVVSKVEDGEGIQFGQPVTVSFLKYRLENEILQDMTHCVSSIDNGWEPVQHS</sequence>
<evidence type="ECO:0000256" key="1">
    <source>
        <dbReference type="SAM" id="MobiDB-lite"/>
    </source>
</evidence>
<keyword evidence="3" id="KW-1185">Reference proteome</keyword>
<evidence type="ECO:0000313" key="2">
    <source>
        <dbReference type="EMBL" id="RSH89451.1"/>
    </source>
</evidence>
<feature type="compositionally biased region" description="Polar residues" evidence="1">
    <location>
        <begin position="1"/>
        <end position="22"/>
    </location>
</feature>
<dbReference type="AlphaFoldDB" id="A0A427YE62"/>
<comment type="caution">
    <text evidence="2">The sequence shown here is derived from an EMBL/GenBank/DDBJ whole genome shotgun (WGS) entry which is preliminary data.</text>
</comment>
<gene>
    <name evidence="2" type="ORF">EHS25_002000</name>
</gene>
<protein>
    <submittedName>
        <fullName evidence="2">Uncharacterized protein</fullName>
    </submittedName>
</protein>
<accession>A0A427YE62</accession>